<organism evidence="1">
    <name type="scientific">marine sediment metagenome</name>
    <dbReference type="NCBI Taxonomy" id="412755"/>
    <lineage>
        <taxon>unclassified sequences</taxon>
        <taxon>metagenomes</taxon>
        <taxon>ecological metagenomes</taxon>
    </lineage>
</organism>
<sequence length="39" mass="4736">MSKMGNTQIDREEHELRDFDHVEESKLDRLAYQTRLRGM</sequence>
<comment type="caution">
    <text evidence="1">The sequence shown here is derived from an EMBL/GenBank/DDBJ whole genome shotgun (WGS) entry which is preliminary data.</text>
</comment>
<name>A0A0F8Z397_9ZZZZ</name>
<protein>
    <submittedName>
        <fullName evidence="1">Uncharacterized protein</fullName>
    </submittedName>
</protein>
<proteinExistence type="predicted"/>
<accession>A0A0F8Z397</accession>
<feature type="non-terminal residue" evidence="1">
    <location>
        <position position="39"/>
    </location>
</feature>
<dbReference type="EMBL" id="LAZR01050070">
    <property type="protein sequence ID" value="KKK88183.1"/>
    <property type="molecule type" value="Genomic_DNA"/>
</dbReference>
<gene>
    <name evidence="1" type="ORF">LCGC14_2745730</name>
</gene>
<evidence type="ECO:0000313" key="1">
    <source>
        <dbReference type="EMBL" id="KKK88183.1"/>
    </source>
</evidence>
<dbReference type="AlphaFoldDB" id="A0A0F8Z397"/>
<reference evidence="1" key="1">
    <citation type="journal article" date="2015" name="Nature">
        <title>Complex archaea that bridge the gap between prokaryotes and eukaryotes.</title>
        <authorList>
            <person name="Spang A."/>
            <person name="Saw J.H."/>
            <person name="Jorgensen S.L."/>
            <person name="Zaremba-Niedzwiedzka K."/>
            <person name="Martijn J."/>
            <person name="Lind A.E."/>
            <person name="van Eijk R."/>
            <person name="Schleper C."/>
            <person name="Guy L."/>
            <person name="Ettema T.J."/>
        </authorList>
    </citation>
    <scope>NUCLEOTIDE SEQUENCE</scope>
</reference>